<organism evidence="1">
    <name type="scientific">Hexamita inflata</name>
    <dbReference type="NCBI Taxonomy" id="28002"/>
    <lineage>
        <taxon>Eukaryota</taxon>
        <taxon>Metamonada</taxon>
        <taxon>Diplomonadida</taxon>
        <taxon>Hexamitidae</taxon>
        <taxon>Hexamitinae</taxon>
        <taxon>Hexamita</taxon>
    </lineage>
</organism>
<evidence type="ECO:0000313" key="1">
    <source>
        <dbReference type="EMBL" id="CAI9915779.1"/>
    </source>
</evidence>
<gene>
    <name evidence="1" type="ORF">HINF_LOCUS3424</name>
    <name evidence="2" type="ORF">HINF_LOCUS60312</name>
</gene>
<proteinExistence type="predicted"/>
<accession>A0AA86NB63</accession>
<dbReference type="EMBL" id="CATOUU010000077">
    <property type="protein sequence ID" value="CAI9915779.1"/>
    <property type="molecule type" value="Genomic_DNA"/>
</dbReference>
<keyword evidence="3" id="KW-1185">Reference proteome</keyword>
<reference evidence="1" key="1">
    <citation type="submission" date="2023-06" db="EMBL/GenBank/DDBJ databases">
        <authorList>
            <person name="Kurt Z."/>
        </authorList>
    </citation>
    <scope>NUCLEOTIDE SEQUENCE</scope>
</reference>
<dbReference type="EMBL" id="CAXDID020000352">
    <property type="protein sequence ID" value="CAL6081371.1"/>
    <property type="molecule type" value="Genomic_DNA"/>
</dbReference>
<evidence type="ECO:0000313" key="3">
    <source>
        <dbReference type="Proteomes" id="UP001642409"/>
    </source>
</evidence>
<evidence type="ECO:0000313" key="2">
    <source>
        <dbReference type="EMBL" id="CAL6081371.1"/>
    </source>
</evidence>
<sequence>MPQYHYAVEMSLKYEKDVKIRTWITVFNVSCIESDSIWSLQNYIENREVEEFGRNKRIECDSEKRETVQNEIREINIKIKTSSGRVLLLLNIQCRVLKITS</sequence>
<reference evidence="2 3" key="2">
    <citation type="submission" date="2024-07" db="EMBL/GenBank/DDBJ databases">
        <authorList>
            <person name="Akdeniz Z."/>
        </authorList>
    </citation>
    <scope>NUCLEOTIDE SEQUENCE [LARGE SCALE GENOMIC DNA]</scope>
</reference>
<name>A0AA86NB63_9EUKA</name>
<dbReference type="Proteomes" id="UP001642409">
    <property type="component" value="Unassembled WGS sequence"/>
</dbReference>
<comment type="caution">
    <text evidence="1">The sequence shown here is derived from an EMBL/GenBank/DDBJ whole genome shotgun (WGS) entry which is preliminary data.</text>
</comment>
<dbReference type="AlphaFoldDB" id="A0AA86NB63"/>
<protein>
    <submittedName>
        <fullName evidence="2">Hypothetical_protein</fullName>
    </submittedName>
</protein>